<organism evidence="2 3">
    <name type="scientific">Candidatus Nitrosocosmicus oleophilus</name>
    <dbReference type="NCBI Taxonomy" id="1353260"/>
    <lineage>
        <taxon>Archaea</taxon>
        <taxon>Nitrososphaerota</taxon>
        <taxon>Nitrososphaeria</taxon>
        <taxon>Nitrososphaerales</taxon>
        <taxon>Nitrososphaeraceae</taxon>
        <taxon>Candidatus Nitrosocosmicus</taxon>
    </lineage>
</organism>
<dbReference type="Proteomes" id="UP000058925">
    <property type="component" value="Chromosome"/>
</dbReference>
<keyword evidence="1" id="KW-0472">Membrane</keyword>
<keyword evidence="3" id="KW-1185">Reference proteome</keyword>
<name>A0A654LWC4_9ARCH</name>
<gene>
    <name evidence="2" type="ORF">NMY3_01102</name>
</gene>
<proteinExistence type="predicted"/>
<dbReference type="KEGG" id="taa:NMY3_01102"/>
<reference evidence="3" key="1">
    <citation type="submission" date="2015-10" db="EMBL/GenBank/DDBJ databases">
        <title>Niche specialization of a soil ammonia-oxidizing archaeon, Candidatus Nitrosocosmicus oleophilus.</title>
        <authorList>
            <person name="Jung M.-Y."/>
            <person name="Rhee S.-K."/>
        </authorList>
    </citation>
    <scope>NUCLEOTIDE SEQUENCE [LARGE SCALE GENOMIC DNA]</scope>
    <source>
        <strain evidence="3">MY3</strain>
    </source>
</reference>
<dbReference type="AlphaFoldDB" id="A0A654LWC4"/>
<sequence>MNKIKRLKEVDGAIWFIIFLYIGLFSIALSLVKLGILD</sequence>
<evidence type="ECO:0000313" key="3">
    <source>
        <dbReference type="Proteomes" id="UP000058925"/>
    </source>
</evidence>
<dbReference type="EMBL" id="CP012850">
    <property type="protein sequence ID" value="ALI35307.1"/>
    <property type="molecule type" value="Genomic_DNA"/>
</dbReference>
<feature type="transmembrane region" description="Helical" evidence="1">
    <location>
        <begin position="12"/>
        <end position="32"/>
    </location>
</feature>
<evidence type="ECO:0000256" key="1">
    <source>
        <dbReference type="SAM" id="Phobius"/>
    </source>
</evidence>
<keyword evidence="1" id="KW-0812">Transmembrane</keyword>
<accession>A0A654LWC4</accession>
<protein>
    <submittedName>
        <fullName evidence="2">Uncharacterized protein</fullName>
    </submittedName>
</protein>
<keyword evidence="1" id="KW-1133">Transmembrane helix</keyword>
<evidence type="ECO:0000313" key="2">
    <source>
        <dbReference type="EMBL" id="ALI35307.1"/>
    </source>
</evidence>